<feature type="domain" description="HNH" evidence="1">
    <location>
        <begin position="43"/>
        <end position="91"/>
    </location>
</feature>
<dbReference type="EMBL" id="JACCBD010000001">
    <property type="protein sequence ID" value="NYD26097.1"/>
    <property type="molecule type" value="Genomic_DNA"/>
</dbReference>
<dbReference type="Gene3D" id="1.10.30.50">
    <property type="match status" value="1"/>
</dbReference>
<dbReference type="InterPro" id="IPR003615">
    <property type="entry name" value="HNH_nuc"/>
</dbReference>
<evidence type="ECO:0000313" key="3">
    <source>
        <dbReference type="Proteomes" id="UP000586095"/>
    </source>
</evidence>
<dbReference type="CDD" id="cd00085">
    <property type="entry name" value="HNHc"/>
    <property type="match status" value="1"/>
</dbReference>
<name>A0A852R0M2_9MICO</name>
<keyword evidence="3" id="KW-1185">Reference proteome</keyword>
<reference evidence="2 3" key="1">
    <citation type="submission" date="2020-07" db="EMBL/GenBank/DDBJ databases">
        <title>Sequencing the genomes of 1000 actinobacteria strains.</title>
        <authorList>
            <person name="Klenk H.-P."/>
        </authorList>
    </citation>
    <scope>NUCLEOTIDE SEQUENCE [LARGE SCALE GENOMIC DNA]</scope>
    <source>
        <strain evidence="2 3">DSM 17380</strain>
    </source>
</reference>
<keyword evidence="2" id="KW-0378">Hydrolase</keyword>
<gene>
    <name evidence="2" type="ORF">BJ960_000900</name>
</gene>
<dbReference type="GO" id="GO:0003676">
    <property type="term" value="F:nucleic acid binding"/>
    <property type="evidence" value="ECO:0007669"/>
    <property type="project" value="InterPro"/>
</dbReference>
<evidence type="ECO:0000259" key="1">
    <source>
        <dbReference type="Pfam" id="PF01844"/>
    </source>
</evidence>
<dbReference type="Pfam" id="PF01844">
    <property type="entry name" value="HNH"/>
    <property type="match status" value="1"/>
</dbReference>
<evidence type="ECO:0000313" key="2">
    <source>
        <dbReference type="EMBL" id="NYD26097.1"/>
    </source>
</evidence>
<sequence length="107" mass="12074">MATSRTGTTRYKHNSTKALRQAQRNGLTNCPCQAHCRHHKGRRCNIPLDYENRRRPNGATTDHITAWANGGTDDTNNLAVICFTCNTSQGDKRPKKREQVTTIDFTT</sequence>
<dbReference type="Proteomes" id="UP000586095">
    <property type="component" value="Unassembled WGS sequence"/>
</dbReference>
<proteinExistence type="predicted"/>
<keyword evidence="2" id="KW-0540">Nuclease</keyword>
<dbReference type="GO" id="GO:0004519">
    <property type="term" value="F:endonuclease activity"/>
    <property type="evidence" value="ECO:0007669"/>
    <property type="project" value="UniProtKB-KW"/>
</dbReference>
<dbReference type="RefSeq" id="WP_185986428.1">
    <property type="nucleotide sequence ID" value="NZ_BAAALZ010000002.1"/>
</dbReference>
<dbReference type="InterPro" id="IPR002711">
    <property type="entry name" value="HNH"/>
</dbReference>
<protein>
    <submittedName>
        <fullName evidence="2">5-methylcytosine-specific restriction endonuclease McrA</fullName>
    </submittedName>
</protein>
<keyword evidence="2" id="KW-0255">Endonuclease</keyword>
<dbReference type="GO" id="GO:0008270">
    <property type="term" value="F:zinc ion binding"/>
    <property type="evidence" value="ECO:0007669"/>
    <property type="project" value="InterPro"/>
</dbReference>
<dbReference type="AlphaFoldDB" id="A0A852R0M2"/>
<comment type="caution">
    <text evidence="2">The sequence shown here is derived from an EMBL/GenBank/DDBJ whole genome shotgun (WGS) entry which is preliminary data.</text>
</comment>
<organism evidence="2 3">
    <name type="scientific">Leucobacter aridicollis</name>
    <dbReference type="NCBI Taxonomy" id="283878"/>
    <lineage>
        <taxon>Bacteria</taxon>
        <taxon>Bacillati</taxon>
        <taxon>Actinomycetota</taxon>
        <taxon>Actinomycetes</taxon>
        <taxon>Micrococcales</taxon>
        <taxon>Microbacteriaceae</taxon>
        <taxon>Leucobacter</taxon>
    </lineage>
</organism>
<accession>A0A852R0M2</accession>